<dbReference type="EMBL" id="HG322949">
    <property type="protein sequence ID" value="CDG83587.1"/>
    <property type="molecule type" value="Genomic_DNA"/>
</dbReference>
<dbReference type="KEGG" id="jag:GJA_2961"/>
<name>W0V8J6_9BURK</name>
<dbReference type="AlphaFoldDB" id="W0V8J6"/>
<dbReference type="Proteomes" id="UP000027604">
    <property type="component" value="Chromosome I"/>
</dbReference>
<protein>
    <submittedName>
        <fullName evidence="1">Uncharacterized protein</fullName>
    </submittedName>
</protein>
<sequence>MATISGRFDGSVRQQETAILLRLFSLNLSNRHSDRPFAFLFFTRFFTVDFSANQ</sequence>
<accession>W0V8J6</accession>
<reference evidence="1 2" key="1">
    <citation type="journal article" date="2015" name="Genome Announc.">
        <title>Genome Sequence of Mushroom Soft-Rot Pathogen Janthinobacterium agaricidamnosum.</title>
        <authorList>
            <person name="Graupner K."/>
            <person name="Lackner G."/>
            <person name="Hertweck C."/>
        </authorList>
    </citation>
    <scope>NUCLEOTIDE SEQUENCE [LARGE SCALE GENOMIC DNA]</scope>
    <source>
        <strain evidence="2">NBRC 102515 / DSM 9628</strain>
    </source>
</reference>
<evidence type="ECO:0000313" key="1">
    <source>
        <dbReference type="EMBL" id="CDG83587.1"/>
    </source>
</evidence>
<keyword evidence="2" id="KW-1185">Reference proteome</keyword>
<gene>
    <name evidence="1" type="ORF">GJA_2961</name>
</gene>
<organism evidence="1 2">
    <name type="scientific">Janthinobacterium agaricidamnosum NBRC 102515 = DSM 9628</name>
    <dbReference type="NCBI Taxonomy" id="1349767"/>
    <lineage>
        <taxon>Bacteria</taxon>
        <taxon>Pseudomonadati</taxon>
        <taxon>Pseudomonadota</taxon>
        <taxon>Betaproteobacteria</taxon>
        <taxon>Burkholderiales</taxon>
        <taxon>Oxalobacteraceae</taxon>
        <taxon>Janthinobacterium</taxon>
    </lineage>
</organism>
<proteinExistence type="predicted"/>
<dbReference type="STRING" id="1349767.GJA_2961"/>
<evidence type="ECO:0000313" key="2">
    <source>
        <dbReference type="Proteomes" id="UP000027604"/>
    </source>
</evidence>
<dbReference type="HOGENOM" id="CLU_3044240_0_0_4"/>